<dbReference type="EMBL" id="CP006905">
    <property type="protein sequence ID" value="AIY84293.1"/>
    <property type="molecule type" value="Genomic_DNA"/>
</dbReference>
<protein>
    <submittedName>
        <fullName evidence="2">Uncharacterized protein</fullName>
    </submittedName>
</protein>
<reference evidence="2 3" key="1">
    <citation type="journal article" date="2015" name="Infect. Genet. Evol.">
        <title>Genomic sequences of six botulinum neurotoxin-producing strains representing three clostridial species illustrate the mobility and diversity of botulinum neurotoxin genes.</title>
        <authorList>
            <person name="Smith T.J."/>
            <person name="Hill K.K."/>
            <person name="Xie G."/>
            <person name="Foley B.T."/>
            <person name="Williamson C.H."/>
            <person name="Foster J.T."/>
            <person name="Johnson S.L."/>
            <person name="Chertkov O."/>
            <person name="Teshima H."/>
            <person name="Gibbons H.S."/>
            <person name="Johnsky L.A."/>
            <person name="Karavis M.A."/>
            <person name="Smith L.A."/>
        </authorList>
    </citation>
    <scope>NUCLEOTIDE SEQUENCE [LARGE SCALE GENOMIC DNA]</scope>
    <source>
        <strain evidence="2 3">Sullivan</strain>
    </source>
</reference>
<feature type="signal peptide" evidence="1">
    <location>
        <begin position="1"/>
        <end position="24"/>
    </location>
</feature>
<keyword evidence="1" id="KW-0732">Signal</keyword>
<dbReference type="HOGENOM" id="CLU_962071_0_0_9"/>
<gene>
    <name evidence="2" type="ORF">U729_2622</name>
</gene>
<feature type="chain" id="PRO_5002027811" evidence="1">
    <location>
        <begin position="25"/>
        <end position="289"/>
    </location>
</feature>
<evidence type="ECO:0000313" key="3">
    <source>
        <dbReference type="Proteomes" id="UP000030635"/>
    </source>
</evidence>
<name>A0A0A7FXL8_9CLOT</name>
<evidence type="ECO:0000313" key="2">
    <source>
        <dbReference type="EMBL" id="AIY84293.1"/>
    </source>
</evidence>
<dbReference type="KEGG" id="cbv:U729_2622"/>
<proteinExistence type="predicted"/>
<keyword evidence="3" id="KW-1185">Reference proteome</keyword>
<organism evidence="2 3">
    <name type="scientific">Clostridium baratii str. Sullivan</name>
    <dbReference type="NCBI Taxonomy" id="1415775"/>
    <lineage>
        <taxon>Bacteria</taxon>
        <taxon>Bacillati</taxon>
        <taxon>Bacillota</taxon>
        <taxon>Clostridia</taxon>
        <taxon>Eubacteriales</taxon>
        <taxon>Clostridiaceae</taxon>
        <taxon>Clostridium</taxon>
    </lineage>
</organism>
<evidence type="ECO:0000256" key="1">
    <source>
        <dbReference type="SAM" id="SignalP"/>
    </source>
</evidence>
<dbReference type="AlphaFoldDB" id="A0A0A7FXL8"/>
<dbReference type="Proteomes" id="UP000030635">
    <property type="component" value="Chromosome"/>
</dbReference>
<sequence>MKKKLLLSLLIAGGVLTSTTIANASPLHKNDLSQQKKSTVKYENSKEFDHINQMQEKILETGAKLVSSKDVYLRIPENADKDKQSIKQFTKSEYENEMIKENLNNTFTSFVSIPDKIGAKKDEFNKYNWIKLSIQVFRERGGQYSATGFYEWKHKPNVVGGTEILSITGSGVSFDFDRSYLEVHTPDIGSEGEKVSVYSSSNSNFTQSPSGVAFEFELNNTRLSGTKPYGMITTHISSQASSANLVLSYAHQQLPNPVSPTISLGPTGLSLDFTKYAYDNATTGIQLNF</sequence>
<dbReference type="RefSeq" id="WP_039315790.1">
    <property type="nucleotide sequence ID" value="NZ_CP006905.1"/>
</dbReference>
<accession>A0A0A7FXL8</accession>